<organism evidence="2 3">
    <name type="scientific">Weizmannia acidilactici</name>
    <dbReference type="NCBI Taxonomy" id="2607726"/>
    <lineage>
        <taxon>Bacteria</taxon>
        <taxon>Bacillati</taxon>
        <taxon>Bacillota</taxon>
        <taxon>Bacilli</taxon>
        <taxon>Bacillales</taxon>
        <taxon>Bacillaceae</taxon>
        <taxon>Heyndrickxia</taxon>
    </lineage>
</organism>
<dbReference type="AlphaFoldDB" id="A0A5J4JLJ9"/>
<feature type="region of interest" description="Disordered" evidence="1">
    <location>
        <begin position="51"/>
        <end position="74"/>
    </location>
</feature>
<evidence type="ECO:0000313" key="3">
    <source>
        <dbReference type="Proteomes" id="UP000391919"/>
    </source>
</evidence>
<evidence type="ECO:0000313" key="2">
    <source>
        <dbReference type="EMBL" id="GER71438.1"/>
    </source>
</evidence>
<proteinExistence type="predicted"/>
<gene>
    <name evidence="2" type="ORF">BpJC7_27410</name>
</gene>
<comment type="caution">
    <text evidence="2">The sequence shown here is derived from an EMBL/GenBank/DDBJ whole genome shotgun (WGS) entry which is preliminary data.</text>
</comment>
<name>A0A5J4JLJ9_9BACI</name>
<sequence length="74" mass="8570">MTKKSKRNPGMIESRRRVESRYIRFAEWASELRPERSVGVGGSNRYDNERVRDERMKVAPRVPPSFFQGGGSII</sequence>
<reference evidence="2 3" key="1">
    <citation type="submission" date="2019-09" db="EMBL/GenBank/DDBJ databases">
        <title>Draft genome sequence of Bacillus sp. JC-7.</title>
        <authorList>
            <person name="Tanaka N."/>
            <person name="Shiwa Y."/>
            <person name="Fujita N."/>
            <person name="Tanasupawat S."/>
        </authorList>
    </citation>
    <scope>NUCLEOTIDE SEQUENCE [LARGE SCALE GENOMIC DNA]</scope>
    <source>
        <strain evidence="2 3">JC-7</strain>
    </source>
</reference>
<dbReference type="EMBL" id="BKZQ01000048">
    <property type="protein sequence ID" value="GER71438.1"/>
    <property type="molecule type" value="Genomic_DNA"/>
</dbReference>
<dbReference type="Proteomes" id="UP000391919">
    <property type="component" value="Unassembled WGS sequence"/>
</dbReference>
<evidence type="ECO:0000256" key="1">
    <source>
        <dbReference type="SAM" id="MobiDB-lite"/>
    </source>
</evidence>
<keyword evidence="3" id="KW-1185">Reference proteome</keyword>
<protein>
    <submittedName>
        <fullName evidence="2">Uncharacterized protein</fullName>
    </submittedName>
</protein>
<accession>A0A5J4JLJ9</accession>